<evidence type="ECO:0000259" key="3">
    <source>
        <dbReference type="PROSITE" id="PS51320"/>
    </source>
</evidence>
<evidence type="ECO:0000256" key="2">
    <source>
        <dbReference type="RuleBase" id="RU369065"/>
    </source>
</evidence>
<dbReference type="Pfam" id="PF06200">
    <property type="entry name" value="tify"/>
    <property type="match status" value="1"/>
</dbReference>
<proteinExistence type="inferred from homology"/>
<comment type="similarity">
    <text evidence="1 2">Belongs to the TIFY/JAZ family.</text>
</comment>
<dbReference type="PANTHER" id="PTHR33077">
    <property type="entry name" value="PROTEIN TIFY 4A-RELATED-RELATED"/>
    <property type="match status" value="1"/>
</dbReference>
<feature type="domain" description="Tify" evidence="3">
    <location>
        <begin position="49"/>
        <end position="83"/>
    </location>
</feature>
<comment type="caution">
    <text evidence="4">The sequence shown here is derived from an EMBL/GenBank/DDBJ whole genome shotgun (WGS) entry which is preliminary data.</text>
</comment>
<accession>A0A9D4ZWN8</accession>
<dbReference type="InterPro" id="IPR010399">
    <property type="entry name" value="Tify_dom"/>
</dbReference>
<organism evidence="4 5">
    <name type="scientific">Pisum sativum</name>
    <name type="common">Garden pea</name>
    <name type="synonym">Lathyrus oleraceus</name>
    <dbReference type="NCBI Taxonomy" id="3888"/>
    <lineage>
        <taxon>Eukaryota</taxon>
        <taxon>Viridiplantae</taxon>
        <taxon>Streptophyta</taxon>
        <taxon>Embryophyta</taxon>
        <taxon>Tracheophyta</taxon>
        <taxon>Spermatophyta</taxon>
        <taxon>Magnoliopsida</taxon>
        <taxon>eudicotyledons</taxon>
        <taxon>Gunneridae</taxon>
        <taxon>Pentapetalae</taxon>
        <taxon>rosids</taxon>
        <taxon>fabids</taxon>
        <taxon>Fabales</taxon>
        <taxon>Fabaceae</taxon>
        <taxon>Papilionoideae</taxon>
        <taxon>50 kb inversion clade</taxon>
        <taxon>NPAAA clade</taxon>
        <taxon>Hologalegina</taxon>
        <taxon>IRL clade</taxon>
        <taxon>Fabeae</taxon>
        <taxon>Lathyrus</taxon>
    </lineage>
</organism>
<dbReference type="GO" id="GO:0009611">
    <property type="term" value="P:response to wounding"/>
    <property type="evidence" value="ECO:0007669"/>
    <property type="project" value="UniProtKB-UniRule"/>
</dbReference>
<reference evidence="4 5" key="1">
    <citation type="journal article" date="2022" name="Nat. Genet.">
        <title>Improved pea reference genome and pan-genome highlight genomic features and evolutionary characteristics.</title>
        <authorList>
            <person name="Yang T."/>
            <person name="Liu R."/>
            <person name="Luo Y."/>
            <person name="Hu S."/>
            <person name="Wang D."/>
            <person name="Wang C."/>
            <person name="Pandey M.K."/>
            <person name="Ge S."/>
            <person name="Xu Q."/>
            <person name="Li N."/>
            <person name="Li G."/>
            <person name="Huang Y."/>
            <person name="Saxena R.K."/>
            <person name="Ji Y."/>
            <person name="Li M."/>
            <person name="Yan X."/>
            <person name="He Y."/>
            <person name="Liu Y."/>
            <person name="Wang X."/>
            <person name="Xiang C."/>
            <person name="Varshney R.K."/>
            <person name="Ding H."/>
            <person name="Gao S."/>
            <person name="Zong X."/>
        </authorList>
    </citation>
    <scope>NUCLEOTIDE SEQUENCE [LARGE SCALE GENOMIC DNA]</scope>
    <source>
        <strain evidence="4 5">cv. Zhongwan 6</strain>
    </source>
</reference>
<comment type="function">
    <text evidence="2">Repressor of jasmonate responses.</text>
</comment>
<dbReference type="AlphaFoldDB" id="A0A9D4ZWN8"/>
<feature type="non-terminal residue" evidence="4">
    <location>
        <position position="143"/>
    </location>
</feature>
<dbReference type="Proteomes" id="UP001058974">
    <property type="component" value="Chromosome 7"/>
</dbReference>
<comment type="subcellular location">
    <subcellularLocation>
        <location evidence="2">Nucleus</location>
    </subcellularLocation>
</comment>
<evidence type="ECO:0000256" key="1">
    <source>
        <dbReference type="ARBA" id="ARBA00008614"/>
    </source>
</evidence>
<dbReference type="EMBL" id="JAMSHJ010000007">
    <property type="protein sequence ID" value="KAI5385298.1"/>
    <property type="molecule type" value="Genomic_DNA"/>
</dbReference>
<keyword evidence="2" id="KW-0539">Nucleus</keyword>
<dbReference type="GO" id="GO:0031347">
    <property type="term" value="P:regulation of defense response"/>
    <property type="evidence" value="ECO:0007669"/>
    <property type="project" value="UniProtKB-UniRule"/>
</dbReference>
<gene>
    <name evidence="4" type="ORF">KIW84_072047</name>
</gene>
<dbReference type="InterPro" id="IPR040390">
    <property type="entry name" value="TIFY/JAZ"/>
</dbReference>
<evidence type="ECO:0000313" key="5">
    <source>
        <dbReference type="Proteomes" id="UP001058974"/>
    </source>
</evidence>
<dbReference type="GO" id="GO:0005634">
    <property type="term" value="C:nucleus"/>
    <property type="evidence" value="ECO:0007669"/>
    <property type="project" value="UniProtKB-SubCell"/>
</dbReference>
<evidence type="ECO:0000313" key="4">
    <source>
        <dbReference type="EMBL" id="KAI5385298.1"/>
    </source>
</evidence>
<keyword evidence="5" id="KW-1185">Reference proteome</keyword>
<dbReference type="PROSITE" id="PS51320">
    <property type="entry name" value="TIFY"/>
    <property type="match status" value="1"/>
</dbReference>
<keyword evidence="2" id="KW-1184">Jasmonic acid signaling pathway</keyword>
<sequence length="143" mass="16503">FLIFLSVHNTSLSFLLLKMKKNLNLELHLFTPSIASNHRTSMEKEAHDQQQQHRPLTIVYDGKVCVSDATENQARSILMLANKEMEERVRTPTRSLSEPSSPAVFTNLYSPGTSLSMKKSLQRFLQKRKNRIQEASPYHFNEQ</sequence>
<name>A0A9D4ZWN8_PEA</name>
<dbReference type="Pfam" id="PF09425">
    <property type="entry name" value="Jas_motif"/>
    <property type="match status" value="1"/>
</dbReference>
<dbReference type="Gramene" id="Psat07G0204700-T1">
    <property type="protein sequence ID" value="KAI5385298.1"/>
    <property type="gene ID" value="KIW84_072047"/>
</dbReference>
<dbReference type="GO" id="GO:2000022">
    <property type="term" value="P:regulation of jasmonic acid mediated signaling pathway"/>
    <property type="evidence" value="ECO:0007669"/>
    <property type="project" value="UniProtKB-UniRule"/>
</dbReference>
<dbReference type="PANTHER" id="PTHR33077:SF17">
    <property type="entry name" value="PROTEIN TIFY 5B"/>
    <property type="match status" value="1"/>
</dbReference>
<dbReference type="InterPro" id="IPR018467">
    <property type="entry name" value="CCT_CS"/>
</dbReference>
<protein>
    <recommendedName>
        <fullName evidence="2">Protein TIFY</fullName>
    </recommendedName>
    <alternativeName>
        <fullName evidence="2">Jasmonate ZIM domain-containing protein</fullName>
    </alternativeName>
</protein>
<comment type="domain">
    <text evidence="2">The jas domain is required for interaction with COI1.</text>
</comment>
<feature type="non-terminal residue" evidence="4">
    <location>
        <position position="1"/>
    </location>
</feature>
<dbReference type="SMART" id="SM00979">
    <property type="entry name" value="TIFY"/>
    <property type="match status" value="1"/>
</dbReference>